<name>A0A1I1N7B5_9GAMM</name>
<evidence type="ECO:0008006" key="4">
    <source>
        <dbReference type="Google" id="ProtNLM"/>
    </source>
</evidence>
<dbReference type="Gene3D" id="1.25.40.10">
    <property type="entry name" value="Tetratricopeptide repeat domain"/>
    <property type="match status" value="1"/>
</dbReference>
<keyword evidence="1" id="KW-0732">Signal</keyword>
<gene>
    <name evidence="2" type="ORF">SAMN05660831_00147</name>
</gene>
<proteinExistence type="predicted"/>
<dbReference type="EMBL" id="FOMJ01000001">
    <property type="protein sequence ID" value="SFC93604.1"/>
    <property type="molecule type" value="Genomic_DNA"/>
</dbReference>
<feature type="chain" id="PRO_5011709928" description="Tetratricopeptide repeat-containing protein" evidence="1">
    <location>
        <begin position="19"/>
        <end position="179"/>
    </location>
</feature>
<organism evidence="2 3">
    <name type="scientific">Thiohalospira halophila DSM 15071</name>
    <dbReference type="NCBI Taxonomy" id="1123397"/>
    <lineage>
        <taxon>Bacteria</taxon>
        <taxon>Pseudomonadati</taxon>
        <taxon>Pseudomonadota</taxon>
        <taxon>Gammaproteobacteria</taxon>
        <taxon>Thiohalospirales</taxon>
        <taxon>Thiohalospiraceae</taxon>
        <taxon>Thiohalospira</taxon>
    </lineage>
</organism>
<dbReference type="Proteomes" id="UP000198611">
    <property type="component" value="Unassembled WGS sequence"/>
</dbReference>
<keyword evidence="3" id="KW-1185">Reference proteome</keyword>
<evidence type="ECO:0000256" key="1">
    <source>
        <dbReference type="SAM" id="SignalP"/>
    </source>
</evidence>
<dbReference type="SUPFAM" id="SSF48452">
    <property type="entry name" value="TPR-like"/>
    <property type="match status" value="1"/>
</dbReference>
<evidence type="ECO:0000313" key="2">
    <source>
        <dbReference type="EMBL" id="SFC93604.1"/>
    </source>
</evidence>
<dbReference type="InterPro" id="IPR011990">
    <property type="entry name" value="TPR-like_helical_dom_sf"/>
</dbReference>
<feature type="signal peptide" evidence="1">
    <location>
        <begin position="1"/>
        <end position="18"/>
    </location>
</feature>
<dbReference type="RefSeq" id="WP_093426842.1">
    <property type="nucleotide sequence ID" value="NZ_FOMJ01000001.1"/>
</dbReference>
<dbReference type="Pfam" id="PF14559">
    <property type="entry name" value="TPR_19"/>
    <property type="match status" value="1"/>
</dbReference>
<dbReference type="AlphaFoldDB" id="A0A1I1N7B5"/>
<reference evidence="2 3" key="1">
    <citation type="submission" date="2016-10" db="EMBL/GenBank/DDBJ databases">
        <authorList>
            <person name="de Groot N.N."/>
        </authorList>
    </citation>
    <scope>NUCLEOTIDE SEQUENCE [LARGE SCALE GENOMIC DNA]</scope>
    <source>
        <strain evidence="2 3">HL3</strain>
    </source>
</reference>
<sequence>MRVAVTLLLALSTAVVQAGPDWRQRSDGEQAAQRTLNQAQRLAPQQPQRALELLHEGLEAHPGHVGLRLAAARLEQRAGRPGAARRLLRAGTHTEMAPHAARRYARALAALEAPEAARRLLRRRLAALPRWPAAAVAALRRRGPEELARRLSRDYWQRQRLTSDLRRLTANEHPVPETP</sequence>
<dbReference type="STRING" id="1123397.SAMN05660831_00147"/>
<accession>A0A1I1N7B5</accession>
<evidence type="ECO:0000313" key="3">
    <source>
        <dbReference type="Proteomes" id="UP000198611"/>
    </source>
</evidence>
<protein>
    <recommendedName>
        <fullName evidence="4">Tetratricopeptide repeat-containing protein</fullName>
    </recommendedName>
</protein>